<accession>A0AA87IM90</accession>
<dbReference type="InterPro" id="IPR032380">
    <property type="entry name" value="PNKP_ligase_dom"/>
</dbReference>
<dbReference type="Pfam" id="PF16542">
    <property type="entry name" value="PNKP_ligase"/>
    <property type="match status" value="1"/>
</dbReference>
<dbReference type="Proteomes" id="UP000004725">
    <property type="component" value="Unassembled WGS sequence"/>
</dbReference>
<sequence>MAHQNKLLIVWGHDPKPKPLLINNTINVDQGVVFGGKLTAYRYPEREFAAVKAKQDYSGADENPLAEWEKNRLNPPNLAKFIQGYSVLTEELGEVKIFPEQVKPAIDAVSHFTVSIEQLVYIPPTMSPTPKVSGLADYLEHPKEAIEYYRSNGIHTMIAEKKHMGSRGILLLFKDKQASSKHTGIESLGTIYTRTGKRFFDSETEEQLLVQLNKDLFGMNYFEQYVTDYVLLDAEIMPWNIKAKELISSQYAHVAENAMVDRSLLKAKLSAALGTNESLHLWLDEYKQKLENAHEFNEVFQKYCWDVDSINSIQIAPFHVLAHSNKAFIDKPHTWHMEMTQFLASESELFVETEFKIITDEASENDVIKWWQEITGDGHEGLIIKPEFFIAKNKGKLLQPAIKVRGRKYLRIIYGMDYLEDKNLDRLKNRNTSKKQKMALKEFALGLEGLIRYTSGDSIERVHECSLGTLAMESDPVDPRL</sequence>
<dbReference type="Gene3D" id="3.60.21.10">
    <property type="match status" value="1"/>
</dbReference>
<protein>
    <submittedName>
        <fullName evidence="2">Diadenosine tetraphosphatase</fullName>
    </submittedName>
</protein>
<gene>
    <name evidence="2" type="ORF">A1A1_07589</name>
</gene>
<feature type="domain" description="Polynucleotide kinase-phosphatase ligase" evidence="1">
    <location>
        <begin position="105"/>
        <end position="476"/>
    </location>
</feature>
<organism evidence="2 3">
    <name type="scientific">Planococcus antarcticus DSM 14505</name>
    <dbReference type="NCBI Taxonomy" id="1185653"/>
    <lineage>
        <taxon>Bacteria</taxon>
        <taxon>Bacillati</taxon>
        <taxon>Bacillota</taxon>
        <taxon>Bacilli</taxon>
        <taxon>Bacillales</taxon>
        <taxon>Caryophanaceae</taxon>
        <taxon>Planococcus</taxon>
    </lineage>
</organism>
<dbReference type="Gene3D" id="3.30.470.30">
    <property type="entry name" value="DNA ligase/mRNA capping enzyme"/>
    <property type="match status" value="1"/>
</dbReference>
<evidence type="ECO:0000259" key="1">
    <source>
        <dbReference type="Pfam" id="PF16542"/>
    </source>
</evidence>
<reference evidence="2 3" key="1">
    <citation type="journal article" date="2012" name="J. Bacteriol.">
        <title>Genome Sequence of the Antarctic Psychrophile Bacterium Planococcus antarcticus DSM 14505.</title>
        <authorList>
            <person name="Margolles A."/>
            <person name="Gueimonde M."/>
            <person name="Sanchez B."/>
        </authorList>
    </citation>
    <scope>NUCLEOTIDE SEQUENCE [LARGE SCALE GENOMIC DNA]</scope>
    <source>
        <strain evidence="2 3">DSM 14505</strain>
    </source>
</reference>
<dbReference type="InterPro" id="IPR029052">
    <property type="entry name" value="Metallo-depent_PP-like"/>
</dbReference>
<comment type="caution">
    <text evidence="2">The sequence shown here is derived from an EMBL/GenBank/DDBJ whole genome shotgun (WGS) entry which is preliminary data.</text>
</comment>
<evidence type="ECO:0000313" key="3">
    <source>
        <dbReference type="Proteomes" id="UP000004725"/>
    </source>
</evidence>
<dbReference type="RefSeq" id="WP_006829519.1">
    <property type="nucleotide sequence ID" value="NZ_AJYB01000023.1"/>
</dbReference>
<dbReference type="SUPFAM" id="SSF56091">
    <property type="entry name" value="DNA ligase/mRNA capping enzyme, catalytic domain"/>
    <property type="match status" value="1"/>
</dbReference>
<dbReference type="EMBL" id="AJYB01000023">
    <property type="protein sequence ID" value="EIM07024.1"/>
    <property type="molecule type" value="Genomic_DNA"/>
</dbReference>
<name>A0AA87IM90_9BACL</name>
<dbReference type="AlphaFoldDB" id="A0AA87IM90"/>
<proteinExistence type="predicted"/>
<evidence type="ECO:0000313" key="2">
    <source>
        <dbReference type="EMBL" id="EIM07024.1"/>
    </source>
</evidence>